<name>A0A844GFG7_9NEIS</name>
<feature type="region of interest" description="Disordered" evidence="1">
    <location>
        <begin position="55"/>
        <end position="101"/>
    </location>
</feature>
<accession>A0A844GFG7</accession>
<protein>
    <submittedName>
        <fullName evidence="2">Uncharacterized protein</fullName>
    </submittedName>
</protein>
<comment type="caution">
    <text evidence="2">The sequence shown here is derived from an EMBL/GenBank/DDBJ whole genome shotgun (WGS) entry which is preliminary data.</text>
</comment>
<dbReference type="Proteomes" id="UP000446658">
    <property type="component" value="Unassembled WGS sequence"/>
</dbReference>
<dbReference type="RefSeq" id="WP_230371206.1">
    <property type="nucleotide sequence ID" value="NZ_WLYX01000001.1"/>
</dbReference>
<feature type="region of interest" description="Disordered" evidence="1">
    <location>
        <begin position="1"/>
        <end position="22"/>
    </location>
</feature>
<gene>
    <name evidence="2" type="ORF">GKE73_16430</name>
</gene>
<dbReference type="AlphaFoldDB" id="A0A844GFG7"/>
<sequence>MDPIEQNDLPPDGEQDKPDESDSHKALIAAILLALLGFQRDYLLLYFPPEGNERPDLSPYAPSGPNGSPSRGPSSPNPHRPPSGQPSPHAPTLSTDSLKSDSQRIADWMAREISDTLQKRAAAAAAKARLDGLDEEGIKDAIKKVVESDALADVWANALATTLLGAASLDTAEQIGVGTMTGQRSEITACVTHTGKWMASSVRRARNSNHPAALRHCTRADSVTGARMRTADASSFRQTDSTMLHGTVSSKSALMQCQD</sequence>
<organism evidence="2 3">
    <name type="scientific">Paludibacterium denitrificans</name>
    <dbReference type="NCBI Taxonomy" id="2675226"/>
    <lineage>
        <taxon>Bacteria</taxon>
        <taxon>Pseudomonadati</taxon>
        <taxon>Pseudomonadota</taxon>
        <taxon>Betaproteobacteria</taxon>
        <taxon>Neisseriales</taxon>
        <taxon>Chromobacteriaceae</taxon>
        <taxon>Paludibacterium</taxon>
    </lineage>
</organism>
<feature type="compositionally biased region" description="Low complexity" evidence="1">
    <location>
        <begin position="63"/>
        <end position="74"/>
    </location>
</feature>
<proteinExistence type="predicted"/>
<dbReference type="EMBL" id="WLYX01000001">
    <property type="protein sequence ID" value="MTD34021.1"/>
    <property type="molecule type" value="Genomic_DNA"/>
</dbReference>
<feature type="compositionally biased region" description="Pro residues" evidence="1">
    <location>
        <begin position="75"/>
        <end position="89"/>
    </location>
</feature>
<evidence type="ECO:0000313" key="3">
    <source>
        <dbReference type="Proteomes" id="UP000446658"/>
    </source>
</evidence>
<reference evidence="2 3" key="1">
    <citation type="submission" date="2019-11" db="EMBL/GenBank/DDBJ databases">
        <title>Draft genome sequence of Paludibacterium sp. dN18-1.</title>
        <authorList>
            <person name="Im W.-T."/>
        </authorList>
    </citation>
    <scope>NUCLEOTIDE SEQUENCE [LARGE SCALE GENOMIC DNA]</scope>
    <source>
        <strain evidence="3">dN 18-1</strain>
    </source>
</reference>
<evidence type="ECO:0000313" key="2">
    <source>
        <dbReference type="EMBL" id="MTD34021.1"/>
    </source>
</evidence>
<evidence type="ECO:0000256" key="1">
    <source>
        <dbReference type="SAM" id="MobiDB-lite"/>
    </source>
</evidence>
<keyword evidence="3" id="KW-1185">Reference proteome</keyword>